<evidence type="ECO:0000313" key="9">
    <source>
        <dbReference type="EMBL" id="KAH9829459.1"/>
    </source>
</evidence>
<gene>
    <name evidence="9" type="ORF">C8Q71DRAFT_790348</name>
</gene>
<dbReference type="InterPro" id="IPR002156">
    <property type="entry name" value="RNaseH_domain"/>
</dbReference>
<proteinExistence type="inferred from homology"/>
<comment type="similarity">
    <text evidence="2">Belongs to the RNase H family.</text>
</comment>
<dbReference type="PANTHER" id="PTHR10642">
    <property type="entry name" value="RIBONUCLEASE H1"/>
    <property type="match status" value="1"/>
</dbReference>
<comment type="caution">
    <text evidence="9">The sequence shown here is derived from an EMBL/GenBank/DDBJ whole genome shotgun (WGS) entry which is preliminary data.</text>
</comment>
<dbReference type="SUPFAM" id="SSF53098">
    <property type="entry name" value="Ribonuclease H-like"/>
    <property type="match status" value="1"/>
</dbReference>
<evidence type="ECO:0000259" key="8">
    <source>
        <dbReference type="PROSITE" id="PS50879"/>
    </source>
</evidence>
<keyword evidence="6" id="KW-0255">Endonuclease</keyword>
<dbReference type="GeneID" id="72006032"/>
<dbReference type="EMBL" id="JADCUA010000038">
    <property type="protein sequence ID" value="KAH9829459.1"/>
    <property type="molecule type" value="Genomic_DNA"/>
</dbReference>
<evidence type="ECO:0000256" key="4">
    <source>
        <dbReference type="ARBA" id="ARBA00022722"/>
    </source>
</evidence>
<keyword evidence="10" id="KW-1185">Reference proteome</keyword>
<name>A0ABQ8JZI1_9APHY</name>
<dbReference type="Proteomes" id="UP000814176">
    <property type="component" value="Unassembled WGS sequence"/>
</dbReference>
<evidence type="ECO:0000256" key="3">
    <source>
        <dbReference type="ARBA" id="ARBA00012180"/>
    </source>
</evidence>
<dbReference type="RefSeq" id="XP_047772933.1">
    <property type="nucleotide sequence ID" value="XM_047925300.1"/>
</dbReference>
<organism evidence="9 10">
    <name type="scientific">Rhodofomes roseus</name>
    <dbReference type="NCBI Taxonomy" id="34475"/>
    <lineage>
        <taxon>Eukaryota</taxon>
        <taxon>Fungi</taxon>
        <taxon>Dikarya</taxon>
        <taxon>Basidiomycota</taxon>
        <taxon>Agaricomycotina</taxon>
        <taxon>Agaricomycetes</taxon>
        <taxon>Polyporales</taxon>
        <taxon>Rhodofomes</taxon>
    </lineage>
</organism>
<dbReference type="Gene3D" id="3.30.420.10">
    <property type="entry name" value="Ribonuclease H-like superfamily/Ribonuclease H"/>
    <property type="match status" value="1"/>
</dbReference>
<accession>A0ABQ8JZI1</accession>
<evidence type="ECO:0000256" key="6">
    <source>
        <dbReference type="ARBA" id="ARBA00022759"/>
    </source>
</evidence>
<comment type="catalytic activity">
    <reaction evidence="1">
        <text>Endonucleolytic cleavage to 5'-phosphomonoester.</text>
        <dbReference type="EC" id="3.1.26.4"/>
    </reaction>
</comment>
<evidence type="ECO:0000256" key="7">
    <source>
        <dbReference type="ARBA" id="ARBA00022801"/>
    </source>
</evidence>
<dbReference type="InterPro" id="IPR012337">
    <property type="entry name" value="RNaseH-like_sf"/>
</dbReference>
<sequence length="260" mass="28817">MASVPGPSLGPHHQHIVNRKYQPCPTLLSKYTPDQLVTYCPHCDRFVAVCCECDVRPGKQKRVCHRFRVVYTDGACPNNGEPTATAGVGVAFGPTVDPDRRLSVPVDDDIDSHPTRSSQRAELLAAILALGFIENTAKRSRTGDECLLSPHHASETAQWIVATDSDYLFQGITDWVPNKWMPNGMRTAQGREPANRDLFLGLEISLSVLEEKYNTRVGFWHIPRKMNTIADGLAKAAAEHGTIASRFRMPDRDVETVLVL</sequence>
<keyword evidence="7" id="KW-0378">Hydrolase</keyword>
<dbReference type="InterPro" id="IPR036397">
    <property type="entry name" value="RNaseH_sf"/>
</dbReference>
<reference evidence="9 10" key="1">
    <citation type="journal article" date="2021" name="Environ. Microbiol.">
        <title>Gene family expansions and transcriptome signatures uncover fungal adaptations to wood decay.</title>
        <authorList>
            <person name="Hage H."/>
            <person name="Miyauchi S."/>
            <person name="Viragh M."/>
            <person name="Drula E."/>
            <person name="Min B."/>
            <person name="Chaduli D."/>
            <person name="Navarro D."/>
            <person name="Favel A."/>
            <person name="Norest M."/>
            <person name="Lesage-Meessen L."/>
            <person name="Balint B."/>
            <person name="Merenyi Z."/>
            <person name="de Eugenio L."/>
            <person name="Morin E."/>
            <person name="Martinez A.T."/>
            <person name="Baldrian P."/>
            <person name="Stursova M."/>
            <person name="Martinez M.J."/>
            <person name="Novotny C."/>
            <person name="Magnuson J.K."/>
            <person name="Spatafora J.W."/>
            <person name="Maurice S."/>
            <person name="Pangilinan J."/>
            <person name="Andreopoulos W."/>
            <person name="LaButti K."/>
            <person name="Hundley H."/>
            <person name="Na H."/>
            <person name="Kuo A."/>
            <person name="Barry K."/>
            <person name="Lipzen A."/>
            <person name="Henrissat B."/>
            <person name="Riley R."/>
            <person name="Ahrendt S."/>
            <person name="Nagy L.G."/>
            <person name="Grigoriev I.V."/>
            <person name="Martin F."/>
            <person name="Rosso M.N."/>
        </authorList>
    </citation>
    <scope>NUCLEOTIDE SEQUENCE [LARGE SCALE GENOMIC DNA]</scope>
    <source>
        <strain evidence="9 10">CIRM-BRFM 1785</strain>
    </source>
</reference>
<dbReference type="Pfam" id="PF00075">
    <property type="entry name" value="RNase_H"/>
    <property type="match status" value="1"/>
</dbReference>
<dbReference type="PANTHER" id="PTHR10642:SF26">
    <property type="entry name" value="RIBONUCLEASE H1"/>
    <property type="match status" value="1"/>
</dbReference>
<feature type="domain" description="RNase H type-1" evidence="8">
    <location>
        <begin position="64"/>
        <end position="239"/>
    </location>
</feature>
<keyword evidence="4" id="KW-0540">Nuclease</keyword>
<evidence type="ECO:0000256" key="2">
    <source>
        <dbReference type="ARBA" id="ARBA00005300"/>
    </source>
</evidence>
<evidence type="ECO:0000256" key="1">
    <source>
        <dbReference type="ARBA" id="ARBA00000077"/>
    </source>
</evidence>
<keyword evidence="5" id="KW-0479">Metal-binding</keyword>
<protein>
    <recommendedName>
        <fullName evidence="3">ribonuclease H</fullName>
        <ecNumber evidence="3">3.1.26.4</ecNumber>
    </recommendedName>
</protein>
<dbReference type="PROSITE" id="PS50879">
    <property type="entry name" value="RNASE_H_1"/>
    <property type="match status" value="1"/>
</dbReference>
<dbReference type="InterPro" id="IPR050092">
    <property type="entry name" value="RNase_H"/>
</dbReference>
<dbReference type="EC" id="3.1.26.4" evidence="3"/>
<evidence type="ECO:0000313" key="10">
    <source>
        <dbReference type="Proteomes" id="UP000814176"/>
    </source>
</evidence>
<evidence type="ECO:0000256" key="5">
    <source>
        <dbReference type="ARBA" id="ARBA00022723"/>
    </source>
</evidence>